<accession>A0A6L9L9G3</accession>
<proteinExistence type="predicted"/>
<organism evidence="2 3">
    <name type="scientific">Spirosoma terrae</name>
    <dbReference type="NCBI Taxonomy" id="1968276"/>
    <lineage>
        <taxon>Bacteria</taxon>
        <taxon>Pseudomonadati</taxon>
        <taxon>Bacteroidota</taxon>
        <taxon>Cytophagia</taxon>
        <taxon>Cytophagales</taxon>
        <taxon>Cytophagaceae</taxon>
        <taxon>Spirosoma</taxon>
    </lineage>
</organism>
<reference evidence="2 3" key="1">
    <citation type="submission" date="2020-02" db="EMBL/GenBank/DDBJ databases">
        <title>Draft genome sequence of two Spirosoma agri KCTC 52727 and Spirosoma terrae KCTC 52035.</title>
        <authorList>
            <person name="Rojas J."/>
            <person name="Ambika Manirajan B."/>
            <person name="Suarez C."/>
            <person name="Ratering S."/>
            <person name="Schnell S."/>
        </authorList>
    </citation>
    <scope>NUCLEOTIDE SEQUENCE [LARGE SCALE GENOMIC DNA]</scope>
    <source>
        <strain evidence="2 3">KCTC 52035</strain>
    </source>
</reference>
<keyword evidence="1" id="KW-0732">Signal</keyword>
<dbReference type="Proteomes" id="UP000474175">
    <property type="component" value="Unassembled WGS sequence"/>
</dbReference>
<keyword evidence="3" id="KW-1185">Reference proteome</keyword>
<gene>
    <name evidence="2" type="ORF">GK108_01830</name>
</gene>
<dbReference type="EMBL" id="JAAFZH010000001">
    <property type="protein sequence ID" value="NDU93599.1"/>
    <property type="molecule type" value="Genomic_DNA"/>
</dbReference>
<sequence>MKKRMTRLYVCILFMLSMGISLAQSLPNQPAPPLDSLARLSQRYMNSNQADSLYSLMGAGFKQQISLDKLKEVLGQLGGQVGKWVSMEPRGVEGEVARYKAVFALMPLDFYISQDKEGKIATFLFKPLQE</sequence>
<dbReference type="RefSeq" id="WP_163941885.1">
    <property type="nucleotide sequence ID" value="NZ_JAAFZH010000001.1"/>
</dbReference>
<evidence type="ECO:0000313" key="3">
    <source>
        <dbReference type="Proteomes" id="UP000474175"/>
    </source>
</evidence>
<feature type="chain" id="PRO_5026854597" description="DUF3887 domain-containing protein" evidence="1">
    <location>
        <begin position="24"/>
        <end position="130"/>
    </location>
</feature>
<comment type="caution">
    <text evidence="2">The sequence shown here is derived from an EMBL/GenBank/DDBJ whole genome shotgun (WGS) entry which is preliminary data.</text>
</comment>
<name>A0A6L9L9G3_9BACT</name>
<evidence type="ECO:0000313" key="2">
    <source>
        <dbReference type="EMBL" id="NDU93599.1"/>
    </source>
</evidence>
<evidence type="ECO:0008006" key="4">
    <source>
        <dbReference type="Google" id="ProtNLM"/>
    </source>
</evidence>
<protein>
    <recommendedName>
        <fullName evidence="4">DUF3887 domain-containing protein</fullName>
    </recommendedName>
</protein>
<dbReference type="AlphaFoldDB" id="A0A6L9L9G3"/>
<feature type="signal peptide" evidence="1">
    <location>
        <begin position="1"/>
        <end position="23"/>
    </location>
</feature>
<evidence type="ECO:0000256" key="1">
    <source>
        <dbReference type="SAM" id="SignalP"/>
    </source>
</evidence>